<dbReference type="OrthoDB" id="1099686at2759"/>
<organism evidence="1 2">
    <name type="scientific">Arctia plantaginis</name>
    <name type="common">Wood tiger moth</name>
    <name type="synonym">Phalaena plantaginis</name>
    <dbReference type="NCBI Taxonomy" id="874455"/>
    <lineage>
        <taxon>Eukaryota</taxon>
        <taxon>Metazoa</taxon>
        <taxon>Ecdysozoa</taxon>
        <taxon>Arthropoda</taxon>
        <taxon>Hexapoda</taxon>
        <taxon>Insecta</taxon>
        <taxon>Pterygota</taxon>
        <taxon>Neoptera</taxon>
        <taxon>Endopterygota</taxon>
        <taxon>Lepidoptera</taxon>
        <taxon>Glossata</taxon>
        <taxon>Ditrysia</taxon>
        <taxon>Noctuoidea</taxon>
        <taxon>Erebidae</taxon>
        <taxon>Arctiinae</taxon>
        <taxon>Arctia</taxon>
    </lineage>
</organism>
<sequence length="83" mass="9278">MQELSFKVLIDWLKENTNELTEALTNRLGKGVGRAGLARTARRVMPTSSCYVLYNSRHSATGARARPAGPVFRFKLYYTALQG</sequence>
<dbReference type="Proteomes" id="UP000494256">
    <property type="component" value="Unassembled WGS sequence"/>
</dbReference>
<reference evidence="1 2" key="1">
    <citation type="submission" date="2020-04" db="EMBL/GenBank/DDBJ databases">
        <authorList>
            <person name="Wallbank WR R."/>
            <person name="Pardo Diaz C."/>
            <person name="Kozak K."/>
            <person name="Martin S."/>
            <person name="Jiggins C."/>
            <person name="Moest M."/>
            <person name="Warren A I."/>
            <person name="Byers J.R.P. K."/>
            <person name="Montejo-Kovacevich G."/>
            <person name="Yen C E."/>
        </authorList>
    </citation>
    <scope>NUCLEOTIDE SEQUENCE [LARGE SCALE GENOMIC DNA]</scope>
</reference>
<comment type="caution">
    <text evidence="1">The sequence shown here is derived from an EMBL/GenBank/DDBJ whole genome shotgun (WGS) entry which is preliminary data.</text>
</comment>
<accession>A0A8S1B7K1</accession>
<dbReference type="AlphaFoldDB" id="A0A8S1B7K1"/>
<name>A0A8S1B7K1_ARCPL</name>
<proteinExistence type="predicted"/>
<protein>
    <submittedName>
        <fullName evidence="1">Uncharacterized protein</fullName>
    </submittedName>
</protein>
<evidence type="ECO:0000313" key="2">
    <source>
        <dbReference type="Proteomes" id="UP000494256"/>
    </source>
</evidence>
<dbReference type="EMBL" id="CADEBD010000397">
    <property type="protein sequence ID" value="CAB3254109.1"/>
    <property type="molecule type" value="Genomic_DNA"/>
</dbReference>
<evidence type="ECO:0000313" key="1">
    <source>
        <dbReference type="EMBL" id="CAB3254109.1"/>
    </source>
</evidence>
<gene>
    <name evidence="1" type="ORF">APLA_LOCUS14567</name>
</gene>